<dbReference type="AlphaFoldDB" id="A0A6P8ZGX3"/>
<dbReference type="InterPro" id="IPR011545">
    <property type="entry name" value="DEAD/DEAH_box_helicase_dom"/>
</dbReference>
<keyword evidence="2" id="KW-0547">Nucleotide-binding</keyword>
<evidence type="ECO:0000259" key="7">
    <source>
        <dbReference type="PROSITE" id="PS51192"/>
    </source>
</evidence>
<dbReference type="InterPro" id="IPR027417">
    <property type="entry name" value="P-loop_NTPase"/>
</dbReference>
<keyword evidence="5" id="KW-0067">ATP-binding</keyword>
<dbReference type="EC" id="3.6.4.13" evidence="1"/>
<dbReference type="SMART" id="SM00382">
    <property type="entry name" value="AAA"/>
    <property type="match status" value="1"/>
</dbReference>
<dbReference type="GeneID" id="117639373"/>
<dbReference type="FunFam" id="3.40.50.300:FF:000145">
    <property type="entry name" value="probable ATP-dependent RNA helicase DHX40"/>
    <property type="match status" value="1"/>
</dbReference>
<dbReference type="CTD" id="34357"/>
<dbReference type="RefSeq" id="XP_034230854.1">
    <property type="nucleotide sequence ID" value="XM_034374963.1"/>
</dbReference>
<dbReference type="Pfam" id="PF04408">
    <property type="entry name" value="WHD_HA2"/>
    <property type="match status" value="1"/>
</dbReference>
<keyword evidence="9" id="KW-1185">Reference proteome</keyword>
<gene>
    <name evidence="10 11" type="primary">LOC117639373</name>
</gene>
<dbReference type="InterPro" id="IPR011709">
    <property type="entry name" value="DEAD-box_helicase_OB_fold"/>
</dbReference>
<dbReference type="GO" id="GO:0045943">
    <property type="term" value="P:positive regulation of transcription by RNA polymerase I"/>
    <property type="evidence" value="ECO:0007669"/>
    <property type="project" value="TreeGrafter"/>
</dbReference>
<evidence type="ECO:0000313" key="11">
    <source>
        <dbReference type="RefSeq" id="XP_034230854.1"/>
    </source>
</evidence>
<dbReference type="Pfam" id="PF07717">
    <property type="entry name" value="OB_NTP_bind"/>
    <property type="match status" value="1"/>
</dbReference>
<dbReference type="PROSITE" id="PS51194">
    <property type="entry name" value="HELICASE_CTER"/>
    <property type="match status" value="1"/>
</dbReference>
<dbReference type="PANTHER" id="PTHR18934:SF118">
    <property type="entry name" value="ATP-DEPENDENT RNA HELICASE DHX33"/>
    <property type="match status" value="1"/>
</dbReference>
<dbReference type="SMART" id="SM00490">
    <property type="entry name" value="HELICc"/>
    <property type="match status" value="1"/>
</dbReference>
<dbReference type="RefSeq" id="XP_034230853.1">
    <property type="nucleotide sequence ID" value="XM_034374962.1"/>
</dbReference>
<evidence type="ECO:0000256" key="3">
    <source>
        <dbReference type="ARBA" id="ARBA00022801"/>
    </source>
</evidence>
<dbReference type="Gene3D" id="3.40.50.300">
    <property type="entry name" value="P-loop containing nucleotide triphosphate hydrolases"/>
    <property type="match status" value="2"/>
</dbReference>
<dbReference type="CDD" id="cd18791">
    <property type="entry name" value="SF2_C_RHA"/>
    <property type="match status" value="1"/>
</dbReference>
<evidence type="ECO:0000259" key="8">
    <source>
        <dbReference type="PROSITE" id="PS51194"/>
    </source>
</evidence>
<organism evidence="11">
    <name type="scientific">Thrips palmi</name>
    <name type="common">Melon thrips</name>
    <dbReference type="NCBI Taxonomy" id="161013"/>
    <lineage>
        <taxon>Eukaryota</taxon>
        <taxon>Metazoa</taxon>
        <taxon>Ecdysozoa</taxon>
        <taxon>Arthropoda</taxon>
        <taxon>Hexapoda</taxon>
        <taxon>Insecta</taxon>
        <taxon>Pterygota</taxon>
        <taxon>Neoptera</taxon>
        <taxon>Paraneoptera</taxon>
        <taxon>Thysanoptera</taxon>
        <taxon>Terebrantia</taxon>
        <taxon>Thripoidea</taxon>
        <taxon>Thripidae</taxon>
        <taxon>Thrips</taxon>
    </lineage>
</organism>
<accession>A0A6P8ZGX3</accession>
<dbReference type="InterPro" id="IPR001650">
    <property type="entry name" value="Helicase_C-like"/>
</dbReference>
<evidence type="ECO:0000256" key="6">
    <source>
        <dbReference type="ARBA" id="ARBA00047984"/>
    </source>
</evidence>
<dbReference type="GO" id="GO:0005524">
    <property type="term" value="F:ATP binding"/>
    <property type="evidence" value="ECO:0007669"/>
    <property type="project" value="UniProtKB-KW"/>
</dbReference>
<feature type="domain" description="Helicase ATP-binding" evidence="7">
    <location>
        <begin position="80"/>
        <end position="248"/>
    </location>
</feature>
<feature type="domain" description="Helicase C-terminal" evidence="8">
    <location>
        <begin position="273"/>
        <end position="442"/>
    </location>
</feature>
<dbReference type="KEGG" id="tpal:117639373"/>
<comment type="catalytic activity">
    <reaction evidence="6">
        <text>ATP + H2O = ADP + phosphate + H(+)</text>
        <dbReference type="Rhea" id="RHEA:13065"/>
        <dbReference type="ChEBI" id="CHEBI:15377"/>
        <dbReference type="ChEBI" id="CHEBI:15378"/>
        <dbReference type="ChEBI" id="CHEBI:30616"/>
        <dbReference type="ChEBI" id="CHEBI:43474"/>
        <dbReference type="ChEBI" id="CHEBI:456216"/>
        <dbReference type="EC" id="3.6.4.13"/>
    </reaction>
</comment>
<sequence length="697" mass="79156">MADMKMMNSPNPFIKKKRPAVVNFHQNVSDFISPKKQKRENMPGLISADGSQQKPNLVRPGFMQDERKKLPIFAVRPRLVEEIQKNDTLIVIGETGCGKTTQIPQFIHESKLGKDGIIAITQPRRVAAVSLSKRVAKEMNVPIGDTVGYTIRFEDVTTEKTKLKYMTDGMLFREALLDELLMKYTVIILDEAHERSINTDVLFGIVKKAQRLRAENAKSPLKVIIMSATMDVDHFSKYFNNAKVLYLEGRQYPVTVLNAKQPQNDYIQSCLSTIFQIHLDGPPGDILVFLTGQDEIEGVAHTVRLAAKECKQTLRTLPLYSAMPMQMMENVFRPTPPNERKVILSTNVAETSLTIPGIKYVIDSGHVKARVYQPNTGLDLLKVQKVSQEQSWQRTGRAGRESAGTCYRVFTKEQFNELPKFTTPEILRCNLASVMLQLLHLGVDAYDFDFMDKPSQEALDAAVSQLKMLGAIESQETRKLTSLGSKMAQFPLDPRLSKILISSKTYNCTEEILTIVALLSGESVFLNSLNNREEATERHKKFFSSEGDHITLLNVYHAFNSFKTQKKTCAENYLNYRNLVFASDVRKQLAQICEQNKIPLSSCGQNTELVRKCLISGYFMNVAELQREKKYILVESKQRVRIHPSSVLHRTLPHYILFSEVVHTSQAYIRQLSIVDPELLNEVAPNYFRQHRLGTKD</sequence>
<dbReference type="InterPro" id="IPR014001">
    <property type="entry name" value="Helicase_ATP-bd"/>
</dbReference>
<dbReference type="Pfam" id="PF00270">
    <property type="entry name" value="DEAD"/>
    <property type="match status" value="1"/>
</dbReference>
<dbReference type="FunFam" id="3.40.50.300:FF:000750">
    <property type="entry name" value="Putative ATP-dependent RNA helicase DHX33"/>
    <property type="match status" value="1"/>
</dbReference>
<proteinExistence type="predicted"/>
<evidence type="ECO:0000313" key="9">
    <source>
        <dbReference type="Proteomes" id="UP000515158"/>
    </source>
</evidence>
<evidence type="ECO:0000256" key="2">
    <source>
        <dbReference type="ARBA" id="ARBA00022741"/>
    </source>
</evidence>
<evidence type="ECO:0000256" key="1">
    <source>
        <dbReference type="ARBA" id="ARBA00012552"/>
    </source>
</evidence>
<dbReference type="OrthoDB" id="10253254at2759"/>
<keyword evidence="3" id="KW-0378">Hydrolase</keyword>
<reference evidence="10 11" key="1">
    <citation type="submission" date="2025-04" db="UniProtKB">
        <authorList>
            <consortium name="RefSeq"/>
        </authorList>
    </citation>
    <scope>IDENTIFICATION</scope>
    <source>
        <tissue evidence="10 11">Total insect</tissue>
    </source>
</reference>
<dbReference type="InterPro" id="IPR048333">
    <property type="entry name" value="HA2_WH"/>
</dbReference>
<evidence type="ECO:0000313" key="10">
    <source>
        <dbReference type="RefSeq" id="XP_034230853.1"/>
    </source>
</evidence>
<dbReference type="PANTHER" id="PTHR18934">
    <property type="entry name" value="ATP-DEPENDENT RNA HELICASE"/>
    <property type="match status" value="1"/>
</dbReference>
<name>A0A6P8ZGX3_THRPL</name>
<dbReference type="PROSITE" id="PS51192">
    <property type="entry name" value="HELICASE_ATP_BIND_1"/>
    <property type="match status" value="1"/>
</dbReference>
<dbReference type="SUPFAM" id="SSF52540">
    <property type="entry name" value="P-loop containing nucleoside triphosphate hydrolases"/>
    <property type="match status" value="1"/>
</dbReference>
<dbReference type="Pfam" id="PF21010">
    <property type="entry name" value="HA2_C"/>
    <property type="match status" value="1"/>
</dbReference>
<dbReference type="Pfam" id="PF00271">
    <property type="entry name" value="Helicase_C"/>
    <property type="match status" value="1"/>
</dbReference>
<dbReference type="Gene3D" id="1.20.120.1080">
    <property type="match status" value="1"/>
</dbReference>
<dbReference type="GO" id="GO:0003724">
    <property type="term" value="F:RNA helicase activity"/>
    <property type="evidence" value="ECO:0007669"/>
    <property type="project" value="UniProtKB-EC"/>
</dbReference>
<dbReference type="InterPro" id="IPR007502">
    <property type="entry name" value="Helicase-assoc_dom"/>
</dbReference>
<dbReference type="GO" id="GO:0005730">
    <property type="term" value="C:nucleolus"/>
    <property type="evidence" value="ECO:0007669"/>
    <property type="project" value="UniProtKB-ARBA"/>
</dbReference>
<dbReference type="GO" id="GO:0003725">
    <property type="term" value="F:double-stranded RNA binding"/>
    <property type="evidence" value="ECO:0007669"/>
    <property type="project" value="TreeGrafter"/>
</dbReference>
<dbReference type="InterPro" id="IPR003593">
    <property type="entry name" value="AAA+_ATPase"/>
</dbReference>
<dbReference type="SMART" id="SM00847">
    <property type="entry name" value="HA2"/>
    <property type="match status" value="1"/>
</dbReference>
<evidence type="ECO:0000256" key="5">
    <source>
        <dbReference type="ARBA" id="ARBA00022840"/>
    </source>
</evidence>
<dbReference type="CDD" id="cd17978">
    <property type="entry name" value="DEXHc_DHX33"/>
    <property type="match status" value="1"/>
</dbReference>
<protein>
    <recommendedName>
        <fullName evidence="1">RNA helicase</fullName>
        <ecNumber evidence="1">3.6.4.13</ecNumber>
    </recommendedName>
</protein>
<keyword evidence="4 10" id="KW-0347">Helicase</keyword>
<dbReference type="Proteomes" id="UP000515158">
    <property type="component" value="Unplaced"/>
</dbReference>
<dbReference type="SMART" id="SM00487">
    <property type="entry name" value="DEXDc"/>
    <property type="match status" value="1"/>
</dbReference>
<evidence type="ECO:0000256" key="4">
    <source>
        <dbReference type="ARBA" id="ARBA00022806"/>
    </source>
</evidence>
<dbReference type="GO" id="GO:0016787">
    <property type="term" value="F:hydrolase activity"/>
    <property type="evidence" value="ECO:0007669"/>
    <property type="project" value="UniProtKB-KW"/>
</dbReference>